<dbReference type="InterPro" id="IPR000504">
    <property type="entry name" value="RRM_dom"/>
</dbReference>
<reference evidence="5 6" key="1">
    <citation type="submission" date="2015-04" db="EMBL/GenBank/DDBJ databases">
        <authorList>
            <person name="Heijne W.H."/>
            <person name="Fedorova N.D."/>
            <person name="Nierman W.C."/>
            <person name="Vollebregt A.W."/>
            <person name="Zhao Z."/>
            <person name="Wu L."/>
            <person name="Kumar M."/>
            <person name="Stam H."/>
            <person name="van den Berg M.A."/>
            <person name="Pel H.J."/>
        </authorList>
    </citation>
    <scope>NUCLEOTIDE SEQUENCE [LARGE SCALE GENOMIC DNA]</scope>
    <source>
        <strain evidence="5 6">CBS 393.64</strain>
    </source>
</reference>
<accession>A0A0F4YIJ2</accession>
<evidence type="ECO:0000259" key="4">
    <source>
        <dbReference type="PROSITE" id="PS50102"/>
    </source>
</evidence>
<dbReference type="STRING" id="1408163.A0A0F4YIJ2"/>
<dbReference type="Proteomes" id="UP000053958">
    <property type="component" value="Unassembled WGS sequence"/>
</dbReference>
<dbReference type="AlphaFoldDB" id="A0A0F4YIJ2"/>
<organism evidence="5 6">
    <name type="scientific">Rasamsonia emersonii (strain ATCC 16479 / CBS 393.64 / IMI 116815)</name>
    <dbReference type="NCBI Taxonomy" id="1408163"/>
    <lineage>
        <taxon>Eukaryota</taxon>
        <taxon>Fungi</taxon>
        <taxon>Dikarya</taxon>
        <taxon>Ascomycota</taxon>
        <taxon>Pezizomycotina</taxon>
        <taxon>Eurotiomycetes</taxon>
        <taxon>Eurotiomycetidae</taxon>
        <taxon>Eurotiales</taxon>
        <taxon>Trichocomaceae</taxon>
        <taxon>Rasamsonia</taxon>
    </lineage>
</organism>
<evidence type="ECO:0000313" key="6">
    <source>
        <dbReference type="Proteomes" id="UP000053958"/>
    </source>
</evidence>
<dbReference type="InterPro" id="IPR035979">
    <property type="entry name" value="RBD_domain_sf"/>
</dbReference>
<dbReference type="FunFam" id="3.30.70.330:FF:000376">
    <property type="entry name" value="Putative RNA binding protein"/>
    <property type="match status" value="1"/>
</dbReference>
<dbReference type="GO" id="GO:0005730">
    <property type="term" value="C:nucleolus"/>
    <property type="evidence" value="ECO:0007669"/>
    <property type="project" value="TreeGrafter"/>
</dbReference>
<proteinExistence type="predicted"/>
<sequence length="305" mass="34997">EKENSEEGTSKQDDEKKEDNQGDQVEEAVEQPAEAAEPQQQTEQQQKNGRFIVFIGNLPYTANKESVAHHFRKINPISVRVATEKKNPEKCRGFAFIEFEKFDRMQTCLKLYHHSTFDDGKSPARRINVELTAGGGGKSQKRKAKLKEKNQKLAAERERLAKQKKEQRKQKYNKNQNKKGDAQENSKDDLADVHPSRRGRVAAMNFIIHLISVYLQYVCAQNKKVITPSVHIWFWVAEHAAYMHACRRSTSAPMGQGQTGPDWIYRSIGKSTNREISYCLIYLSIYFDRDRDGDRSGDSGRDLSE</sequence>
<dbReference type="InterPro" id="IPR034228">
    <property type="entry name" value="Nop6_RRM"/>
</dbReference>
<dbReference type="Pfam" id="PF00076">
    <property type="entry name" value="RRM_1"/>
    <property type="match status" value="1"/>
</dbReference>
<evidence type="ECO:0000256" key="3">
    <source>
        <dbReference type="SAM" id="MobiDB-lite"/>
    </source>
</evidence>
<dbReference type="Gene3D" id="3.30.70.330">
    <property type="match status" value="1"/>
</dbReference>
<dbReference type="GeneID" id="25320374"/>
<protein>
    <submittedName>
        <fullName evidence="5">RNA binding protein</fullName>
    </submittedName>
</protein>
<dbReference type="SUPFAM" id="SSF54928">
    <property type="entry name" value="RNA-binding domain, RBD"/>
    <property type="match status" value="1"/>
</dbReference>
<dbReference type="PANTHER" id="PTHR23236">
    <property type="entry name" value="EUKARYOTIC TRANSLATION INITIATION FACTOR 4B/4H"/>
    <property type="match status" value="1"/>
</dbReference>
<comment type="caution">
    <text evidence="5">The sequence shown here is derived from an EMBL/GenBank/DDBJ whole genome shotgun (WGS) entry which is preliminary data.</text>
</comment>
<feature type="region of interest" description="Disordered" evidence="3">
    <location>
        <begin position="1"/>
        <end position="48"/>
    </location>
</feature>
<feature type="compositionally biased region" description="Basic and acidic residues" evidence="3">
    <location>
        <begin position="1"/>
        <end position="20"/>
    </location>
</feature>
<dbReference type="OrthoDB" id="167718at2759"/>
<evidence type="ECO:0000256" key="2">
    <source>
        <dbReference type="PROSITE-ProRule" id="PRU00176"/>
    </source>
</evidence>
<dbReference type="GO" id="GO:0042274">
    <property type="term" value="P:ribosomal small subunit biogenesis"/>
    <property type="evidence" value="ECO:0007669"/>
    <property type="project" value="TreeGrafter"/>
</dbReference>
<dbReference type="GO" id="GO:0019843">
    <property type="term" value="F:rRNA binding"/>
    <property type="evidence" value="ECO:0007669"/>
    <property type="project" value="TreeGrafter"/>
</dbReference>
<feature type="compositionally biased region" description="Basic and acidic residues" evidence="3">
    <location>
        <begin position="178"/>
        <end position="194"/>
    </location>
</feature>
<keyword evidence="6" id="KW-1185">Reference proteome</keyword>
<dbReference type="EMBL" id="LASV01000523">
    <property type="protein sequence ID" value="KKA17940.1"/>
    <property type="molecule type" value="Genomic_DNA"/>
</dbReference>
<feature type="region of interest" description="Disordered" evidence="3">
    <location>
        <begin position="131"/>
        <end position="194"/>
    </location>
</feature>
<dbReference type="PANTHER" id="PTHR23236:SF51">
    <property type="entry name" value="NUCLEOLAR PROTEIN 6"/>
    <property type="match status" value="1"/>
</dbReference>
<dbReference type="SMART" id="SM00360">
    <property type="entry name" value="RRM"/>
    <property type="match status" value="1"/>
</dbReference>
<evidence type="ECO:0000313" key="5">
    <source>
        <dbReference type="EMBL" id="KKA17940.1"/>
    </source>
</evidence>
<evidence type="ECO:0000256" key="1">
    <source>
        <dbReference type="ARBA" id="ARBA00022884"/>
    </source>
</evidence>
<feature type="domain" description="RRM" evidence="4">
    <location>
        <begin position="51"/>
        <end position="134"/>
    </location>
</feature>
<keyword evidence="1 2" id="KW-0694">RNA-binding</keyword>
<feature type="non-terminal residue" evidence="5">
    <location>
        <position position="1"/>
    </location>
</feature>
<feature type="compositionally biased region" description="Low complexity" evidence="3">
    <location>
        <begin position="30"/>
        <end position="46"/>
    </location>
</feature>
<dbReference type="RefSeq" id="XP_013324552.1">
    <property type="nucleotide sequence ID" value="XM_013469098.1"/>
</dbReference>
<gene>
    <name evidence="5" type="ORF">T310_8113</name>
</gene>
<feature type="compositionally biased region" description="Basic and acidic residues" evidence="3">
    <location>
        <begin position="147"/>
        <end position="164"/>
    </location>
</feature>
<dbReference type="CDD" id="cd12400">
    <property type="entry name" value="RRM_Nop6"/>
    <property type="match status" value="1"/>
</dbReference>
<dbReference type="PROSITE" id="PS50102">
    <property type="entry name" value="RRM"/>
    <property type="match status" value="1"/>
</dbReference>
<dbReference type="InterPro" id="IPR012677">
    <property type="entry name" value="Nucleotide-bd_a/b_plait_sf"/>
</dbReference>
<name>A0A0F4YIJ2_RASE3</name>